<evidence type="ECO:0000313" key="2">
    <source>
        <dbReference type="Proteomes" id="UP000218334"/>
    </source>
</evidence>
<organism evidence="1 2">
    <name type="scientific">Armillaria solidipes</name>
    <dbReference type="NCBI Taxonomy" id="1076256"/>
    <lineage>
        <taxon>Eukaryota</taxon>
        <taxon>Fungi</taxon>
        <taxon>Dikarya</taxon>
        <taxon>Basidiomycota</taxon>
        <taxon>Agaricomycotina</taxon>
        <taxon>Agaricomycetes</taxon>
        <taxon>Agaricomycetidae</taxon>
        <taxon>Agaricales</taxon>
        <taxon>Marasmiineae</taxon>
        <taxon>Physalacriaceae</taxon>
        <taxon>Armillaria</taxon>
    </lineage>
</organism>
<dbReference type="Proteomes" id="UP000218334">
    <property type="component" value="Unassembled WGS sequence"/>
</dbReference>
<name>A0A2H3ANV8_9AGAR</name>
<reference evidence="2" key="1">
    <citation type="journal article" date="2017" name="Nat. Ecol. Evol.">
        <title>Genome expansion and lineage-specific genetic innovations in the forest pathogenic fungi Armillaria.</title>
        <authorList>
            <person name="Sipos G."/>
            <person name="Prasanna A.N."/>
            <person name="Walter M.C."/>
            <person name="O'Connor E."/>
            <person name="Balint B."/>
            <person name="Krizsan K."/>
            <person name="Kiss B."/>
            <person name="Hess J."/>
            <person name="Varga T."/>
            <person name="Slot J."/>
            <person name="Riley R."/>
            <person name="Boka B."/>
            <person name="Rigling D."/>
            <person name="Barry K."/>
            <person name="Lee J."/>
            <person name="Mihaltcheva S."/>
            <person name="LaButti K."/>
            <person name="Lipzen A."/>
            <person name="Waldron R."/>
            <person name="Moloney N.M."/>
            <person name="Sperisen C."/>
            <person name="Kredics L."/>
            <person name="Vagvoelgyi C."/>
            <person name="Patrignani A."/>
            <person name="Fitzpatrick D."/>
            <person name="Nagy I."/>
            <person name="Doyle S."/>
            <person name="Anderson J.B."/>
            <person name="Grigoriev I.V."/>
            <person name="Gueldener U."/>
            <person name="Muensterkoetter M."/>
            <person name="Nagy L.G."/>
        </authorList>
    </citation>
    <scope>NUCLEOTIDE SEQUENCE [LARGE SCALE GENOMIC DNA]</scope>
    <source>
        <strain evidence="2">28-4</strain>
    </source>
</reference>
<protein>
    <recommendedName>
        <fullName evidence="3">Paired domain-containing protein</fullName>
    </recommendedName>
</protein>
<evidence type="ECO:0008006" key="3">
    <source>
        <dbReference type="Google" id="ProtNLM"/>
    </source>
</evidence>
<sequence length="120" mass="13388">MPRGVAIPKALAETVLRMIGDGIEPKKIKQLTNVSIRQQQQIIKIWEETGEVPKPRLRVGRTREVSEAEAYYLLGCINNTCDSYSTCWSTPVCYSHLGQMPTMDFALNPCSSVLAFSHSS</sequence>
<proteinExistence type="predicted"/>
<keyword evidence="2" id="KW-1185">Reference proteome</keyword>
<evidence type="ECO:0000313" key="1">
    <source>
        <dbReference type="EMBL" id="PBK58464.1"/>
    </source>
</evidence>
<accession>A0A2H3ANV8</accession>
<dbReference type="AlphaFoldDB" id="A0A2H3ANV8"/>
<dbReference type="EMBL" id="KZ293541">
    <property type="protein sequence ID" value="PBK58464.1"/>
    <property type="molecule type" value="Genomic_DNA"/>
</dbReference>
<gene>
    <name evidence="1" type="ORF">ARMSODRAFT_1028233</name>
</gene>